<keyword evidence="2" id="KW-0436">Ligase</keyword>
<keyword evidence="1" id="KW-0472">Membrane</keyword>
<dbReference type="EMBL" id="GGEC01049102">
    <property type="protein sequence ID" value="MBX29586.1"/>
    <property type="molecule type" value="Transcribed_RNA"/>
</dbReference>
<accession>A0A2P2MH83</accession>
<evidence type="ECO:0000313" key="2">
    <source>
        <dbReference type="EMBL" id="MBX29586.1"/>
    </source>
</evidence>
<dbReference type="AlphaFoldDB" id="A0A2P2MH83"/>
<dbReference type="GO" id="GO:0016874">
    <property type="term" value="F:ligase activity"/>
    <property type="evidence" value="ECO:0007669"/>
    <property type="project" value="UniProtKB-KW"/>
</dbReference>
<reference evidence="2" key="1">
    <citation type="submission" date="2018-02" db="EMBL/GenBank/DDBJ databases">
        <title>Rhizophora mucronata_Transcriptome.</title>
        <authorList>
            <person name="Meera S.P."/>
            <person name="Sreeshan A."/>
            <person name="Augustine A."/>
        </authorList>
    </citation>
    <scope>NUCLEOTIDE SEQUENCE</scope>
    <source>
        <tissue evidence="2">Leaf</tissue>
    </source>
</reference>
<proteinExistence type="predicted"/>
<keyword evidence="1" id="KW-1133">Transmembrane helix</keyword>
<evidence type="ECO:0000256" key="1">
    <source>
        <dbReference type="SAM" id="Phobius"/>
    </source>
</evidence>
<protein>
    <submittedName>
        <fullName evidence="2">E3 SUMO-protein ligase SIZ1 isoform X2</fullName>
    </submittedName>
</protein>
<sequence>MRTFFFGHPLGVFICSDLFIVIVCLQVSIIF</sequence>
<feature type="transmembrane region" description="Helical" evidence="1">
    <location>
        <begin position="6"/>
        <end position="30"/>
    </location>
</feature>
<keyword evidence="1" id="KW-0812">Transmembrane</keyword>
<name>A0A2P2MH83_RHIMU</name>
<organism evidence="2">
    <name type="scientific">Rhizophora mucronata</name>
    <name type="common">Asiatic mangrove</name>
    <dbReference type="NCBI Taxonomy" id="61149"/>
    <lineage>
        <taxon>Eukaryota</taxon>
        <taxon>Viridiplantae</taxon>
        <taxon>Streptophyta</taxon>
        <taxon>Embryophyta</taxon>
        <taxon>Tracheophyta</taxon>
        <taxon>Spermatophyta</taxon>
        <taxon>Magnoliopsida</taxon>
        <taxon>eudicotyledons</taxon>
        <taxon>Gunneridae</taxon>
        <taxon>Pentapetalae</taxon>
        <taxon>rosids</taxon>
        <taxon>fabids</taxon>
        <taxon>Malpighiales</taxon>
        <taxon>Rhizophoraceae</taxon>
        <taxon>Rhizophora</taxon>
    </lineage>
</organism>